<feature type="compositionally biased region" description="Basic residues" evidence="2">
    <location>
        <begin position="244"/>
        <end position="255"/>
    </location>
</feature>
<comment type="caution">
    <text evidence="3">The sequence shown here is derived from an EMBL/GenBank/DDBJ whole genome shotgun (WGS) entry which is preliminary data.</text>
</comment>
<protein>
    <submittedName>
        <fullName evidence="3">Uncharacterized protein</fullName>
    </submittedName>
</protein>
<dbReference type="EMBL" id="AVOT02004231">
    <property type="protein sequence ID" value="MBW0475777.1"/>
    <property type="molecule type" value="Genomic_DNA"/>
</dbReference>
<proteinExistence type="predicted"/>
<dbReference type="OrthoDB" id="432685at2759"/>
<sequence>MDSNDSGQEQNLDPSTHNPQAEQKSEEETNQPPSSFSDNQENDELHSIELEELAQALEPFGYGKNPVTGKRGIKLGKLPDVLMKFQDSRQTLYLTKAQFQELETRAKIMPDAYVDDAALAPLLASTKKYNQENRVRTAESPSSSDNDQPAFYTDFSSTSPKQQFLSATQSSSSPLDQQTNDDSFDQSLDNTITFNDQLHLDPSTLNHSFDHLNLSSLTSNFNPDSSSNDKRKSLPIGFSDLQRTRPRPPNRKKKSPTNVFHPKPSISPKEDNRLVQSDSQITSDSPITLDSPFSSNQSSQSPILTPQNLTDSSNLNPLNLSSLIYSNRQRGLYSSSEELLDYPQSDQTSNPDQSELLRRIRNDSQLITTTFESGLGSDAYPTPSPDFQFSEEAYSIVFREREALMTKNKELSHQISNLVKTHEYELGSLTEQLEELKQELATCKKSGKELAATESKHRIQLGEYDEQMSRLQKEINNIQANYNQTKKRWDDAVSELDKLRAQLQSKEEELIEAQRHIQSYTSDTIKWDSERKILEEHLKQKNLELHDFQLTRHTLEQQKQSNSELKATIDKLKFELEEQRARQSAPNTLTSRPQSLVGSLRQSFGEELKKVAARGQLEDDDYGSDKTEEQDPVETIIKGEPGNEGDRDIYELFRITRHRSSPKTDNSAGDEHGGKPAKSEKVKQHHVSTDCEGLIETKSAEVQTDGILEPPPVYRPKTENAQLQTDDIVVVGQRISAGSRPKFSQASLAYLDRLVEYSNRFFTDTFGNHVSPIPNSSRDGEGMNSSIRFYSSILLLLTGYFLGNKVFPDNNPGQLGALIIEMVSNPSCNGIGSGMSQSVLVRMNSIGAGREGLFVGSTGTRFGILNWLRDLGYRMVWDVIAINRRIPT</sequence>
<evidence type="ECO:0000313" key="4">
    <source>
        <dbReference type="Proteomes" id="UP000765509"/>
    </source>
</evidence>
<organism evidence="3 4">
    <name type="scientific">Austropuccinia psidii MF-1</name>
    <dbReference type="NCBI Taxonomy" id="1389203"/>
    <lineage>
        <taxon>Eukaryota</taxon>
        <taxon>Fungi</taxon>
        <taxon>Dikarya</taxon>
        <taxon>Basidiomycota</taxon>
        <taxon>Pucciniomycotina</taxon>
        <taxon>Pucciniomycetes</taxon>
        <taxon>Pucciniales</taxon>
        <taxon>Sphaerophragmiaceae</taxon>
        <taxon>Austropuccinia</taxon>
    </lineage>
</organism>
<feature type="coiled-coil region" evidence="1">
    <location>
        <begin position="419"/>
        <end position="582"/>
    </location>
</feature>
<gene>
    <name evidence="3" type="ORF">O181_015492</name>
</gene>
<evidence type="ECO:0000256" key="1">
    <source>
        <dbReference type="SAM" id="Coils"/>
    </source>
</evidence>
<dbReference type="Gene3D" id="1.10.287.510">
    <property type="entry name" value="Helix hairpin bin"/>
    <property type="match status" value="1"/>
</dbReference>
<evidence type="ECO:0000313" key="3">
    <source>
        <dbReference type="EMBL" id="MBW0475777.1"/>
    </source>
</evidence>
<feature type="compositionally biased region" description="Basic and acidic residues" evidence="2">
    <location>
        <begin position="669"/>
        <end position="682"/>
    </location>
</feature>
<feature type="compositionally biased region" description="Polar residues" evidence="2">
    <location>
        <begin position="30"/>
        <end position="39"/>
    </location>
</feature>
<dbReference type="Proteomes" id="UP000765509">
    <property type="component" value="Unassembled WGS sequence"/>
</dbReference>
<feature type="region of interest" description="Disordered" evidence="2">
    <location>
        <begin position="221"/>
        <end position="314"/>
    </location>
</feature>
<feature type="region of interest" description="Disordered" evidence="2">
    <location>
        <begin position="1"/>
        <end position="48"/>
    </location>
</feature>
<feature type="compositionally biased region" description="Low complexity" evidence="2">
    <location>
        <begin position="291"/>
        <end position="314"/>
    </location>
</feature>
<reference evidence="3" key="1">
    <citation type="submission" date="2021-03" db="EMBL/GenBank/DDBJ databases">
        <title>Draft genome sequence of rust myrtle Austropuccinia psidii MF-1, a brazilian biotype.</title>
        <authorList>
            <person name="Quecine M.C."/>
            <person name="Pachon D.M.R."/>
            <person name="Bonatelli M.L."/>
            <person name="Correr F.H."/>
            <person name="Franceschini L.M."/>
            <person name="Leite T.F."/>
            <person name="Margarido G.R.A."/>
            <person name="Almeida C.A."/>
            <person name="Ferrarezi J.A."/>
            <person name="Labate C.A."/>
        </authorList>
    </citation>
    <scope>NUCLEOTIDE SEQUENCE</scope>
    <source>
        <strain evidence="3">MF-1</strain>
    </source>
</reference>
<dbReference type="AlphaFoldDB" id="A0A9Q3C284"/>
<name>A0A9Q3C284_9BASI</name>
<feature type="compositionally biased region" description="Polar residues" evidence="2">
    <location>
        <begin position="154"/>
        <end position="188"/>
    </location>
</feature>
<feature type="region of interest" description="Disordered" evidence="2">
    <location>
        <begin position="130"/>
        <end position="188"/>
    </location>
</feature>
<feature type="compositionally biased region" description="Polar residues" evidence="2">
    <location>
        <begin position="1"/>
        <end position="22"/>
    </location>
</feature>
<accession>A0A9Q3C284</accession>
<feature type="compositionally biased region" description="Polar residues" evidence="2">
    <location>
        <begin position="274"/>
        <end position="288"/>
    </location>
</feature>
<keyword evidence="1" id="KW-0175">Coiled coil</keyword>
<evidence type="ECO:0000256" key="2">
    <source>
        <dbReference type="SAM" id="MobiDB-lite"/>
    </source>
</evidence>
<feature type="region of interest" description="Disordered" evidence="2">
    <location>
        <begin position="614"/>
        <end position="687"/>
    </location>
</feature>
<keyword evidence="4" id="KW-1185">Reference proteome</keyword>